<dbReference type="GO" id="GO:0005315">
    <property type="term" value="F:phosphate transmembrane transporter activity"/>
    <property type="evidence" value="ECO:0007669"/>
    <property type="project" value="InterPro"/>
</dbReference>
<evidence type="ECO:0000313" key="7">
    <source>
        <dbReference type="EMBL" id="GIF91224.1"/>
    </source>
</evidence>
<evidence type="ECO:0000256" key="1">
    <source>
        <dbReference type="ARBA" id="ARBA00004141"/>
    </source>
</evidence>
<dbReference type="InterPro" id="IPR001204">
    <property type="entry name" value="Phos_transporter"/>
</dbReference>
<comment type="caution">
    <text evidence="7">The sequence shown here is derived from an EMBL/GenBank/DDBJ whole genome shotgun (WGS) entry which is preliminary data.</text>
</comment>
<feature type="transmembrane region" description="Helical" evidence="6">
    <location>
        <begin position="208"/>
        <end position="226"/>
    </location>
</feature>
<feature type="transmembrane region" description="Helical" evidence="6">
    <location>
        <begin position="36"/>
        <end position="62"/>
    </location>
</feature>
<dbReference type="RefSeq" id="WP_203736368.1">
    <property type="nucleotide sequence ID" value="NZ_BAAALB010000006.1"/>
</dbReference>
<proteinExistence type="predicted"/>
<organism evidence="7 8">
    <name type="scientific">Catellatospora chokoriensis</name>
    <dbReference type="NCBI Taxonomy" id="310353"/>
    <lineage>
        <taxon>Bacteria</taxon>
        <taxon>Bacillati</taxon>
        <taxon>Actinomycetota</taxon>
        <taxon>Actinomycetes</taxon>
        <taxon>Micromonosporales</taxon>
        <taxon>Micromonosporaceae</taxon>
        <taxon>Catellatospora</taxon>
    </lineage>
</organism>
<keyword evidence="5 6" id="KW-0472">Membrane</keyword>
<gene>
    <name evidence="7" type="ORF">Cch02nite_46680</name>
</gene>
<evidence type="ECO:0000256" key="6">
    <source>
        <dbReference type="SAM" id="Phobius"/>
    </source>
</evidence>
<dbReference type="AlphaFoldDB" id="A0A8J3K9W4"/>
<evidence type="ECO:0000256" key="5">
    <source>
        <dbReference type="ARBA" id="ARBA00023136"/>
    </source>
</evidence>
<name>A0A8J3K9W4_9ACTN</name>
<dbReference type="PANTHER" id="PTHR11101:SF80">
    <property type="entry name" value="PHOSPHATE TRANSPORTER"/>
    <property type="match status" value="1"/>
</dbReference>
<dbReference type="Pfam" id="PF01384">
    <property type="entry name" value="PHO4"/>
    <property type="match status" value="1"/>
</dbReference>
<sequence length="322" mass="32012">MVIGFAMLATGFVFVCGANDGAALLALALRQRELPLYGVLAVLLAAIIAGPALFGLAVAHTFTDRLVDAGGVRGPLVVLAGVGVALALVLTLAWRGVPTSVTLAVLGGLAGVGAGLGVPPAWSTLAVVLAVAALAPLLGGGLGYLLGLAARRLPTTARLPRAMRYAHVTAFAGQSLAYAANDGQKMFAVVGVALGVAHRAPGMQAPPLLLLCATAAVFAAGAVLSLRRMAQGVTGGLTPQRPWTLVTAGLASATAVFGSAGMGVPVSMTQSATAGLVGAGASTGVRRIRWQFATPVLTAWLVTVPASLTLGYAAGLALRSTL</sequence>
<accession>A0A8J3K9W4</accession>
<dbReference type="Proteomes" id="UP000619293">
    <property type="component" value="Unassembled WGS sequence"/>
</dbReference>
<dbReference type="GO" id="GO:0035435">
    <property type="term" value="P:phosphate ion transmembrane transport"/>
    <property type="evidence" value="ECO:0007669"/>
    <property type="project" value="TreeGrafter"/>
</dbReference>
<protein>
    <recommendedName>
        <fullName evidence="9">Inorganic phosphate transporter, PiT family</fullName>
    </recommendedName>
</protein>
<feature type="transmembrane region" description="Helical" evidence="6">
    <location>
        <begin position="296"/>
        <end position="318"/>
    </location>
</feature>
<keyword evidence="8" id="KW-1185">Reference proteome</keyword>
<keyword evidence="4 6" id="KW-1133">Transmembrane helix</keyword>
<evidence type="ECO:0000256" key="3">
    <source>
        <dbReference type="ARBA" id="ARBA00022692"/>
    </source>
</evidence>
<evidence type="ECO:0000313" key="8">
    <source>
        <dbReference type="Proteomes" id="UP000619293"/>
    </source>
</evidence>
<feature type="transmembrane region" description="Helical" evidence="6">
    <location>
        <begin position="74"/>
        <end position="94"/>
    </location>
</feature>
<evidence type="ECO:0000256" key="2">
    <source>
        <dbReference type="ARBA" id="ARBA00022448"/>
    </source>
</evidence>
<feature type="transmembrane region" description="Helical" evidence="6">
    <location>
        <begin position="101"/>
        <end position="119"/>
    </location>
</feature>
<reference evidence="7 8" key="1">
    <citation type="submission" date="2021-01" db="EMBL/GenBank/DDBJ databases">
        <title>Whole genome shotgun sequence of Catellatospora chokoriensis NBRC 107358.</title>
        <authorList>
            <person name="Komaki H."/>
            <person name="Tamura T."/>
        </authorList>
    </citation>
    <scope>NUCLEOTIDE SEQUENCE [LARGE SCALE GENOMIC DNA]</scope>
    <source>
        <strain evidence="7 8">NBRC 107358</strain>
    </source>
</reference>
<comment type="subcellular location">
    <subcellularLocation>
        <location evidence="1">Membrane</location>
        <topology evidence="1">Multi-pass membrane protein</topology>
    </subcellularLocation>
</comment>
<dbReference type="GO" id="GO:0016020">
    <property type="term" value="C:membrane"/>
    <property type="evidence" value="ECO:0007669"/>
    <property type="project" value="UniProtKB-SubCell"/>
</dbReference>
<dbReference type="EMBL" id="BONG01000030">
    <property type="protein sequence ID" value="GIF91224.1"/>
    <property type="molecule type" value="Genomic_DNA"/>
</dbReference>
<evidence type="ECO:0000256" key="4">
    <source>
        <dbReference type="ARBA" id="ARBA00022989"/>
    </source>
</evidence>
<dbReference type="PANTHER" id="PTHR11101">
    <property type="entry name" value="PHOSPHATE TRANSPORTER"/>
    <property type="match status" value="1"/>
</dbReference>
<feature type="transmembrane region" description="Helical" evidence="6">
    <location>
        <begin position="125"/>
        <end position="150"/>
    </location>
</feature>
<keyword evidence="2" id="KW-0813">Transport</keyword>
<feature type="transmembrane region" description="Helical" evidence="6">
    <location>
        <begin position="6"/>
        <end position="29"/>
    </location>
</feature>
<evidence type="ECO:0008006" key="9">
    <source>
        <dbReference type="Google" id="ProtNLM"/>
    </source>
</evidence>
<keyword evidence="3 6" id="KW-0812">Transmembrane</keyword>